<feature type="transmembrane region" description="Helical" evidence="1">
    <location>
        <begin position="356"/>
        <end position="376"/>
    </location>
</feature>
<dbReference type="GeneID" id="79828831"/>
<evidence type="ECO:0000259" key="2">
    <source>
        <dbReference type="Pfam" id="PF07695"/>
    </source>
</evidence>
<dbReference type="GO" id="GO:0016301">
    <property type="term" value="F:kinase activity"/>
    <property type="evidence" value="ECO:0007669"/>
    <property type="project" value="UniProtKB-KW"/>
</dbReference>
<dbReference type="AlphaFoldDB" id="A0A4R8ML32"/>
<dbReference type="InterPro" id="IPR011623">
    <property type="entry name" value="7TMR_DISM_rcpt_extracell_dom1"/>
</dbReference>
<reference evidence="3 4" key="1">
    <citation type="submission" date="2019-03" db="EMBL/GenBank/DDBJ databases">
        <title>Genomic Encyclopedia of Archaeal and Bacterial Type Strains, Phase II (KMG-II): from individual species to whole genera.</title>
        <authorList>
            <person name="Goeker M."/>
        </authorList>
    </citation>
    <scope>NUCLEOTIDE SEQUENCE [LARGE SCALE GENOMIC DNA]</scope>
    <source>
        <strain evidence="3 4">DSM 21537</strain>
    </source>
</reference>
<sequence length="634" mass="74280">MKCFGKFILFFIITAIPLNCYQKLNEKYHNLSYVDLSDTNWDISIPINLSSGWEIYWNQLLDPINFEANHSLDDVPIVEFRPWTNLNIAKQKFPANGFATYRKKIKVQKNLGIKQFSIYFHHLFSASKVYVNGVLIQENGKVSSLLSDIVPDRANSTIEFLTDKQELEIVLQIANQDFYQGGPRGEFLIASPLQMQLYKSKSIIVEIFVFGLIFGSALYHLSFYFINRNQRAFFYFAIVCITFLIRIPFLNSKLHSYFIPIRSFEFQSIWLHYVNILTFVFSVLFLSELFKSKQYKKVNNFFFVGAVFALFTPFIPKTYQYYLNFFYLVLYLILFLAFSFFLLYKHKKEAQGLYSMAMALFSLALFCILAISLNYYGIQGGLYLIIGYLFYVIFQTVSLSKFFAYAIESRANIEMALHEESLYALSKQRTEMQLMVHDQLGANLTDLKVYLERKIGSINESTKRNFDLVHIYDRVVSIIQSLRNQLLYIEDQNLIFENFVTGLHLTFLRRYSDVGREFEFLPSNDFLNYFSEVKVIGKNQSYFLNIFYMLYEVCTNDIKYGSGESVWTLDYVDGSFFIIQRNSLNLPIQNQKSHLELKSIKQRLSQLNGNLEVQILDESYQLKIQFPTGAKFFS</sequence>
<dbReference type="OrthoDB" id="344915at2"/>
<keyword evidence="3" id="KW-0418">Kinase</keyword>
<keyword evidence="1" id="KW-0812">Transmembrane</keyword>
<keyword evidence="1" id="KW-1133">Transmembrane helix</keyword>
<feature type="domain" description="7TM-DISM receptor extracellular" evidence="2">
    <location>
        <begin position="204"/>
        <end position="400"/>
    </location>
</feature>
<dbReference type="SUPFAM" id="SSF49785">
    <property type="entry name" value="Galactose-binding domain-like"/>
    <property type="match status" value="1"/>
</dbReference>
<evidence type="ECO:0000313" key="3">
    <source>
        <dbReference type="EMBL" id="TDY68012.1"/>
    </source>
</evidence>
<evidence type="ECO:0000256" key="1">
    <source>
        <dbReference type="SAM" id="Phobius"/>
    </source>
</evidence>
<feature type="transmembrane region" description="Helical" evidence="1">
    <location>
        <begin position="269"/>
        <end position="286"/>
    </location>
</feature>
<evidence type="ECO:0000313" key="4">
    <source>
        <dbReference type="Proteomes" id="UP000294684"/>
    </source>
</evidence>
<comment type="caution">
    <text evidence="3">The sequence shown here is derived from an EMBL/GenBank/DDBJ whole genome shotgun (WGS) entry which is preliminary data.</text>
</comment>
<accession>A0A4R8ML32</accession>
<gene>
    <name evidence="3" type="ORF">CLV96_3569</name>
</gene>
<feature type="transmembrane region" description="Helical" evidence="1">
    <location>
        <begin position="232"/>
        <end position="249"/>
    </location>
</feature>
<feature type="transmembrane region" description="Helical" evidence="1">
    <location>
        <begin position="203"/>
        <end position="225"/>
    </location>
</feature>
<feature type="transmembrane region" description="Helical" evidence="1">
    <location>
        <begin position="382"/>
        <end position="407"/>
    </location>
</feature>
<organism evidence="3 4">
    <name type="scientific">Leptospira meyeri</name>
    <dbReference type="NCBI Taxonomy" id="29508"/>
    <lineage>
        <taxon>Bacteria</taxon>
        <taxon>Pseudomonadati</taxon>
        <taxon>Spirochaetota</taxon>
        <taxon>Spirochaetia</taxon>
        <taxon>Leptospirales</taxon>
        <taxon>Leptospiraceae</taxon>
        <taxon>Leptospira</taxon>
    </lineage>
</organism>
<dbReference type="Proteomes" id="UP000294684">
    <property type="component" value="Unassembled WGS sequence"/>
</dbReference>
<feature type="transmembrane region" description="Helical" evidence="1">
    <location>
        <begin position="321"/>
        <end position="344"/>
    </location>
</feature>
<dbReference type="Pfam" id="PF07695">
    <property type="entry name" value="7TMR-DISM_7TM"/>
    <property type="match status" value="1"/>
</dbReference>
<keyword evidence="4" id="KW-1185">Reference proteome</keyword>
<name>A0A4R8ML32_LEPME</name>
<keyword evidence="1" id="KW-0472">Membrane</keyword>
<dbReference type="EMBL" id="SORO01000003">
    <property type="protein sequence ID" value="TDY68012.1"/>
    <property type="molecule type" value="Genomic_DNA"/>
</dbReference>
<dbReference type="InterPro" id="IPR008979">
    <property type="entry name" value="Galactose-bd-like_sf"/>
</dbReference>
<keyword evidence="3" id="KW-0808">Transferase</keyword>
<dbReference type="RefSeq" id="WP_004784962.1">
    <property type="nucleotide sequence ID" value="NZ_SORO01000003.1"/>
</dbReference>
<proteinExistence type="predicted"/>
<protein>
    <submittedName>
        <fullName evidence="3">Signal transduction histidine kinase</fullName>
    </submittedName>
</protein>
<dbReference type="Gene3D" id="2.60.120.260">
    <property type="entry name" value="Galactose-binding domain-like"/>
    <property type="match status" value="1"/>
</dbReference>
<dbReference type="STRING" id="1193051.LEP1GSC017_0792"/>
<feature type="transmembrane region" description="Helical" evidence="1">
    <location>
        <begin position="298"/>
        <end position="315"/>
    </location>
</feature>